<evidence type="ECO:0000313" key="3">
    <source>
        <dbReference type="EMBL" id="CAI2359855.1"/>
    </source>
</evidence>
<keyword evidence="2" id="KW-0472">Membrane</keyword>
<feature type="compositionally biased region" description="Low complexity" evidence="1">
    <location>
        <begin position="108"/>
        <end position="126"/>
    </location>
</feature>
<sequence>MNNPKSITQKLTEIIETKEYLVTMYVCTFVWLIYLLGVRMTDDGIGAYFCYFFFNLYLAVTNLIFFLTAASEVTITTLIKKDPVVSLNGNPNFAGNGHPNVFNNGSQNPVNNGHPNPVNNVNPNPAAKGKPPIVVNGADNHVAVVPMNNHGSEEEKDPEPKPSTEENPTWLLILSIFIGYFWYALFCLLQKTKENTRKPDRATMRKHILLVCGISSLQWLLCLILPVVTFKGSAAGFWLSFLWMIYLQGFCYTVYFQTRAYLFEVKWVPYFSPVTWLFMIGGYTSMICGTNKHNPNTQEKPVNLSGAPLNQNEMYGNQYPPHPVDANGNLIIHPRANTLADLNDQRQANGPEQLDDPEQDPHQHPGVNKENIFHPKNQVAPDQ</sequence>
<keyword evidence="2" id="KW-1133">Transmembrane helix</keyword>
<feature type="transmembrane region" description="Helical" evidence="2">
    <location>
        <begin position="169"/>
        <end position="188"/>
    </location>
</feature>
<dbReference type="AlphaFoldDB" id="A0AAD1U1W9"/>
<feature type="transmembrane region" description="Helical" evidence="2">
    <location>
        <begin position="20"/>
        <end position="37"/>
    </location>
</feature>
<accession>A0AAD1U1W9</accession>
<feature type="transmembrane region" description="Helical" evidence="2">
    <location>
        <begin position="235"/>
        <end position="255"/>
    </location>
</feature>
<dbReference type="EMBL" id="CAMPGE010001087">
    <property type="protein sequence ID" value="CAI2359855.1"/>
    <property type="molecule type" value="Genomic_DNA"/>
</dbReference>
<comment type="caution">
    <text evidence="3">The sequence shown here is derived from an EMBL/GenBank/DDBJ whole genome shotgun (WGS) entry which is preliminary data.</text>
</comment>
<feature type="region of interest" description="Disordered" evidence="1">
    <location>
        <begin position="345"/>
        <end position="383"/>
    </location>
</feature>
<proteinExistence type="predicted"/>
<protein>
    <submittedName>
        <fullName evidence="3">Uncharacterized protein</fullName>
    </submittedName>
</protein>
<feature type="transmembrane region" description="Helical" evidence="2">
    <location>
        <begin position="49"/>
        <end position="70"/>
    </location>
</feature>
<keyword evidence="4" id="KW-1185">Reference proteome</keyword>
<name>A0AAD1U1W9_EUPCR</name>
<evidence type="ECO:0000256" key="1">
    <source>
        <dbReference type="SAM" id="MobiDB-lite"/>
    </source>
</evidence>
<feature type="transmembrane region" description="Helical" evidence="2">
    <location>
        <begin position="208"/>
        <end position="229"/>
    </location>
</feature>
<dbReference type="Proteomes" id="UP001295684">
    <property type="component" value="Unassembled WGS sequence"/>
</dbReference>
<evidence type="ECO:0000313" key="4">
    <source>
        <dbReference type="Proteomes" id="UP001295684"/>
    </source>
</evidence>
<evidence type="ECO:0000256" key="2">
    <source>
        <dbReference type="SAM" id="Phobius"/>
    </source>
</evidence>
<gene>
    <name evidence="3" type="ORF">ECRASSUSDP1_LOCUS1149</name>
</gene>
<feature type="transmembrane region" description="Helical" evidence="2">
    <location>
        <begin position="267"/>
        <end position="286"/>
    </location>
</feature>
<keyword evidence="2" id="KW-0812">Transmembrane</keyword>
<organism evidence="3 4">
    <name type="scientific">Euplotes crassus</name>
    <dbReference type="NCBI Taxonomy" id="5936"/>
    <lineage>
        <taxon>Eukaryota</taxon>
        <taxon>Sar</taxon>
        <taxon>Alveolata</taxon>
        <taxon>Ciliophora</taxon>
        <taxon>Intramacronucleata</taxon>
        <taxon>Spirotrichea</taxon>
        <taxon>Hypotrichia</taxon>
        <taxon>Euplotida</taxon>
        <taxon>Euplotidae</taxon>
        <taxon>Moneuplotes</taxon>
    </lineage>
</organism>
<reference evidence="3" key="1">
    <citation type="submission" date="2023-07" db="EMBL/GenBank/DDBJ databases">
        <authorList>
            <consortium name="AG Swart"/>
            <person name="Singh M."/>
            <person name="Singh A."/>
            <person name="Seah K."/>
            <person name="Emmerich C."/>
        </authorList>
    </citation>
    <scope>NUCLEOTIDE SEQUENCE</scope>
    <source>
        <strain evidence="3">DP1</strain>
    </source>
</reference>
<feature type="region of interest" description="Disordered" evidence="1">
    <location>
        <begin position="105"/>
        <end position="126"/>
    </location>
</feature>